<evidence type="ECO:0008006" key="4">
    <source>
        <dbReference type="Google" id="ProtNLM"/>
    </source>
</evidence>
<keyword evidence="1" id="KW-0812">Transmembrane</keyword>
<dbReference type="RefSeq" id="WP_266278659.1">
    <property type="nucleotide sequence ID" value="NZ_JAPKNF010000001.1"/>
</dbReference>
<feature type="transmembrane region" description="Helical" evidence="1">
    <location>
        <begin position="157"/>
        <end position="176"/>
    </location>
</feature>
<dbReference type="Pfam" id="PF06532">
    <property type="entry name" value="NrsF"/>
    <property type="match status" value="1"/>
</dbReference>
<proteinExistence type="predicted"/>
<feature type="transmembrane region" description="Helical" evidence="1">
    <location>
        <begin position="92"/>
        <end position="112"/>
    </location>
</feature>
<evidence type="ECO:0000256" key="1">
    <source>
        <dbReference type="SAM" id="Phobius"/>
    </source>
</evidence>
<feature type="transmembrane region" description="Helical" evidence="1">
    <location>
        <begin position="188"/>
        <end position="209"/>
    </location>
</feature>
<dbReference type="InterPro" id="IPR009495">
    <property type="entry name" value="NrsF"/>
</dbReference>
<keyword evidence="1" id="KW-1133">Transmembrane helix</keyword>
<organism evidence="2 3">
    <name type="scientific">Kaistia geumhonensis</name>
    <dbReference type="NCBI Taxonomy" id="410839"/>
    <lineage>
        <taxon>Bacteria</taxon>
        <taxon>Pseudomonadati</taxon>
        <taxon>Pseudomonadota</taxon>
        <taxon>Alphaproteobacteria</taxon>
        <taxon>Hyphomicrobiales</taxon>
        <taxon>Kaistiaceae</taxon>
        <taxon>Kaistia</taxon>
    </lineage>
</organism>
<protein>
    <recommendedName>
        <fullName evidence="4">DUF1109 family protein</fullName>
    </recommendedName>
</protein>
<dbReference type="Proteomes" id="UP001223743">
    <property type="component" value="Unassembled WGS sequence"/>
</dbReference>
<reference evidence="2 3" key="1">
    <citation type="submission" date="2023-07" db="EMBL/GenBank/DDBJ databases">
        <title>Genomic Encyclopedia of Type Strains, Phase IV (KMG-IV): sequencing the most valuable type-strain genomes for metagenomic binning, comparative biology and taxonomic classification.</title>
        <authorList>
            <person name="Goeker M."/>
        </authorList>
    </citation>
    <scope>NUCLEOTIDE SEQUENCE [LARGE SCALE GENOMIC DNA]</scope>
    <source>
        <strain evidence="2 3">B1-1</strain>
    </source>
</reference>
<evidence type="ECO:0000313" key="2">
    <source>
        <dbReference type="EMBL" id="MDQ0517168.1"/>
    </source>
</evidence>
<dbReference type="EMBL" id="JAUSWJ010000001">
    <property type="protein sequence ID" value="MDQ0517168.1"/>
    <property type="molecule type" value="Genomic_DNA"/>
</dbReference>
<keyword evidence="1" id="KW-0472">Membrane</keyword>
<name>A0ABU0M8T0_9HYPH</name>
<comment type="caution">
    <text evidence="2">The sequence shown here is derived from an EMBL/GenBank/DDBJ whole genome shotgun (WGS) entry which is preliminary data.</text>
</comment>
<feature type="transmembrane region" description="Helical" evidence="1">
    <location>
        <begin position="62"/>
        <end position="80"/>
    </location>
</feature>
<sequence length="211" mass="21838">MRTDDLIRAMAEDERRAPAPARAVALLLPAGLIGAALLFVLFLRVRPDLAGAMMTPRLMVKFGFTVSLAIAAMAVVLAMVRPGQRSAPRAVALFLPFGILALGVAGELGAMGPDSWMPGLMGHNARYCVVLVPLMAAPVLAALLIAFRQGAPTRPALAGAVAGLAAGGIGATLYAFHCTDDSPLFVLVWYGIGIAAVTAVGAVIGRRLLAW</sequence>
<accession>A0ABU0M8T0</accession>
<gene>
    <name evidence="2" type="ORF">QO015_002781</name>
</gene>
<keyword evidence="3" id="KW-1185">Reference proteome</keyword>
<evidence type="ECO:0000313" key="3">
    <source>
        <dbReference type="Proteomes" id="UP001223743"/>
    </source>
</evidence>
<feature type="transmembrane region" description="Helical" evidence="1">
    <location>
        <begin position="21"/>
        <end position="42"/>
    </location>
</feature>
<feature type="transmembrane region" description="Helical" evidence="1">
    <location>
        <begin position="124"/>
        <end position="145"/>
    </location>
</feature>